<name>A0A7R9MUQ0_9ACAR</name>
<accession>A0A7R9MUQ0</accession>
<dbReference type="EMBL" id="OC973355">
    <property type="protein sequence ID" value="CAD7668476.1"/>
    <property type="molecule type" value="Genomic_DNA"/>
</dbReference>
<sequence length="38" mass="3932">MDAEMVVMVVVVVVDVGVVSGADVELMDKDLEGPAVDV</sequence>
<feature type="chain" id="PRO_5035592499" evidence="1">
    <location>
        <begin position="22"/>
        <end position="38"/>
    </location>
</feature>
<feature type="signal peptide" evidence="1">
    <location>
        <begin position="1"/>
        <end position="21"/>
    </location>
</feature>
<evidence type="ECO:0000256" key="1">
    <source>
        <dbReference type="SAM" id="SignalP"/>
    </source>
</evidence>
<organism evidence="2">
    <name type="scientific">Oppiella nova</name>
    <dbReference type="NCBI Taxonomy" id="334625"/>
    <lineage>
        <taxon>Eukaryota</taxon>
        <taxon>Metazoa</taxon>
        <taxon>Ecdysozoa</taxon>
        <taxon>Arthropoda</taxon>
        <taxon>Chelicerata</taxon>
        <taxon>Arachnida</taxon>
        <taxon>Acari</taxon>
        <taxon>Acariformes</taxon>
        <taxon>Sarcoptiformes</taxon>
        <taxon>Oribatida</taxon>
        <taxon>Brachypylina</taxon>
        <taxon>Oppioidea</taxon>
        <taxon>Oppiidae</taxon>
        <taxon>Oppiella</taxon>
    </lineage>
</organism>
<dbReference type="AlphaFoldDB" id="A0A7R9MUQ0"/>
<proteinExistence type="predicted"/>
<dbReference type="Proteomes" id="UP000728032">
    <property type="component" value="Unassembled WGS sequence"/>
</dbReference>
<keyword evidence="1" id="KW-0732">Signal</keyword>
<reference evidence="2" key="1">
    <citation type="submission" date="2020-11" db="EMBL/GenBank/DDBJ databases">
        <authorList>
            <person name="Tran Van P."/>
        </authorList>
    </citation>
    <scope>NUCLEOTIDE SEQUENCE</scope>
</reference>
<evidence type="ECO:0000313" key="2">
    <source>
        <dbReference type="EMBL" id="CAD7668476.1"/>
    </source>
</evidence>
<dbReference type="EMBL" id="CAJPVJ010058530">
    <property type="protein sequence ID" value="CAG2183925.1"/>
    <property type="molecule type" value="Genomic_DNA"/>
</dbReference>
<protein>
    <submittedName>
        <fullName evidence="2">Uncharacterized protein</fullName>
    </submittedName>
</protein>
<keyword evidence="3" id="KW-1185">Reference proteome</keyword>
<feature type="non-terminal residue" evidence="2">
    <location>
        <position position="38"/>
    </location>
</feature>
<evidence type="ECO:0000313" key="3">
    <source>
        <dbReference type="Proteomes" id="UP000728032"/>
    </source>
</evidence>
<gene>
    <name evidence="2" type="ORF">ONB1V03_LOCUS23345</name>
</gene>